<sequence>MTATAAQDNGLSGYVDRKRRLWLFSLMVPGLALVGPLLYMLVSPQIIWLWLSTLFGYVVIPMLDGVLGEDLSNPPEEAVPALEADSYYRYVTYALVPILWISFLVNIIFLGTHDLPWYGTLAVILATGGSLGFGLNLGHEMGHKKTTLERWLAKITLALGCYGHFFVEHNRGHHRDVATPEDPASARMGESIYRFVFREMPGAFFRAWDLEAQRLDRCGKSVWSLENEILQPALISAVLYGGLIAWLGIEMLPIMLLIAFWGAFQLTQANYIEHYGLLRAKQANGRYERCQPHHSWNSNHLFSNWALFHLQRHSDHHAHPTRRYQSLRDFPDLPRLPNGYFGMYLLAYFPQLWAKVMDKRLLAAVDRDPERINFLPAKKEMLMRRYNLGPQEQVPEEVLA</sequence>
<dbReference type="RefSeq" id="WP_123888331.1">
    <property type="nucleotide sequence ID" value="NZ_RKKU01000003.1"/>
</dbReference>
<evidence type="ECO:0000313" key="15">
    <source>
        <dbReference type="Proteomes" id="UP000275199"/>
    </source>
</evidence>
<evidence type="ECO:0000256" key="9">
    <source>
        <dbReference type="ARBA" id="ARBA00023004"/>
    </source>
</evidence>
<keyword evidence="8" id="KW-0560">Oxidoreductase</keyword>
<dbReference type="PANTHER" id="PTHR38674">
    <property type="entry name" value="ALKANE 1-MONOOXYGENASE 1"/>
    <property type="match status" value="1"/>
</dbReference>
<comment type="caution">
    <text evidence="14">The sequence shown here is derived from an EMBL/GenBank/DDBJ whole genome shotgun (WGS) entry which is preliminary data.</text>
</comment>
<feature type="transmembrane region" description="Helical" evidence="12">
    <location>
        <begin position="47"/>
        <end position="67"/>
    </location>
</feature>
<reference evidence="14 15" key="1">
    <citation type="submission" date="2018-11" db="EMBL/GenBank/DDBJ databases">
        <authorList>
            <person name="Jang G.I."/>
            <person name="Hwang C.Y."/>
        </authorList>
    </citation>
    <scope>NUCLEOTIDE SEQUENCE [LARGE SCALE GENOMIC DNA]</scope>
    <source>
        <strain evidence="14 15">SSM26</strain>
    </source>
</reference>
<evidence type="ECO:0000256" key="12">
    <source>
        <dbReference type="SAM" id="Phobius"/>
    </source>
</evidence>
<feature type="domain" description="Fatty acid desaturase" evidence="13">
    <location>
        <begin position="117"/>
        <end position="329"/>
    </location>
</feature>
<evidence type="ECO:0000256" key="3">
    <source>
        <dbReference type="ARBA" id="ARBA00022475"/>
    </source>
</evidence>
<evidence type="ECO:0000256" key="1">
    <source>
        <dbReference type="ARBA" id="ARBA00004429"/>
    </source>
</evidence>
<dbReference type="PANTHER" id="PTHR38674:SF1">
    <property type="entry name" value="ALKANE 1-MONOOXYGENASE 1"/>
    <property type="match status" value="1"/>
</dbReference>
<dbReference type="InterPro" id="IPR005804">
    <property type="entry name" value="FA_desaturase_dom"/>
</dbReference>
<keyword evidence="3" id="KW-1003">Cell membrane</keyword>
<evidence type="ECO:0000256" key="8">
    <source>
        <dbReference type="ARBA" id="ARBA00023002"/>
    </source>
</evidence>
<evidence type="ECO:0000256" key="10">
    <source>
        <dbReference type="ARBA" id="ARBA00023033"/>
    </source>
</evidence>
<comment type="similarity">
    <text evidence="2">Belongs to the fatty acid desaturase type 1 family. AlkB subfamily.</text>
</comment>
<feature type="transmembrane region" description="Helical" evidence="12">
    <location>
        <begin position="115"/>
        <end position="135"/>
    </location>
</feature>
<accession>A0ABX9XL23</accession>
<keyword evidence="6" id="KW-0479">Metal-binding</keyword>
<evidence type="ECO:0000256" key="2">
    <source>
        <dbReference type="ARBA" id="ARBA00010823"/>
    </source>
</evidence>
<keyword evidence="7 12" id="KW-1133">Transmembrane helix</keyword>
<name>A0ABX9XL23_9PSED</name>
<evidence type="ECO:0000256" key="6">
    <source>
        <dbReference type="ARBA" id="ARBA00022723"/>
    </source>
</evidence>
<keyword evidence="5 12" id="KW-0812">Transmembrane</keyword>
<evidence type="ECO:0000256" key="4">
    <source>
        <dbReference type="ARBA" id="ARBA00022519"/>
    </source>
</evidence>
<dbReference type="CDD" id="cd03512">
    <property type="entry name" value="Alkane-hydroxylase"/>
    <property type="match status" value="1"/>
</dbReference>
<feature type="transmembrane region" description="Helical" evidence="12">
    <location>
        <begin position="21"/>
        <end position="41"/>
    </location>
</feature>
<gene>
    <name evidence="14" type="ORF">EF096_03995</name>
</gene>
<evidence type="ECO:0000256" key="7">
    <source>
        <dbReference type="ARBA" id="ARBA00022989"/>
    </source>
</evidence>
<feature type="transmembrane region" description="Helical" evidence="12">
    <location>
        <begin position="237"/>
        <end position="264"/>
    </location>
</feature>
<keyword evidence="4" id="KW-0997">Cell inner membrane</keyword>
<keyword evidence="11 12" id="KW-0472">Membrane</keyword>
<evidence type="ECO:0000256" key="11">
    <source>
        <dbReference type="ARBA" id="ARBA00023136"/>
    </source>
</evidence>
<dbReference type="Proteomes" id="UP000275199">
    <property type="component" value="Unassembled WGS sequence"/>
</dbReference>
<dbReference type="Pfam" id="PF00487">
    <property type="entry name" value="FA_desaturase"/>
    <property type="match status" value="1"/>
</dbReference>
<evidence type="ECO:0000313" key="14">
    <source>
        <dbReference type="EMBL" id="ROZ87424.1"/>
    </source>
</evidence>
<keyword evidence="15" id="KW-1185">Reference proteome</keyword>
<protein>
    <submittedName>
        <fullName evidence="14">Alkane 1-monooxygenase</fullName>
    </submittedName>
</protein>
<evidence type="ECO:0000259" key="13">
    <source>
        <dbReference type="Pfam" id="PF00487"/>
    </source>
</evidence>
<evidence type="ECO:0000256" key="5">
    <source>
        <dbReference type="ARBA" id="ARBA00022692"/>
    </source>
</evidence>
<comment type="subcellular location">
    <subcellularLocation>
        <location evidence="1">Cell inner membrane</location>
        <topology evidence="1">Multi-pass membrane protein</topology>
    </subcellularLocation>
</comment>
<dbReference type="EMBL" id="RKKU01000003">
    <property type="protein sequence ID" value="ROZ87424.1"/>
    <property type="molecule type" value="Genomic_DNA"/>
</dbReference>
<dbReference type="InterPro" id="IPR033885">
    <property type="entry name" value="AlkB/XylM"/>
</dbReference>
<organism evidence="14 15">
    <name type="scientific">Pseudomonas neustonica</name>
    <dbReference type="NCBI Taxonomy" id="2487346"/>
    <lineage>
        <taxon>Bacteria</taxon>
        <taxon>Pseudomonadati</taxon>
        <taxon>Pseudomonadota</taxon>
        <taxon>Gammaproteobacteria</taxon>
        <taxon>Pseudomonadales</taxon>
        <taxon>Pseudomonadaceae</taxon>
        <taxon>Pseudomonas</taxon>
    </lineage>
</organism>
<proteinExistence type="inferred from homology"/>
<keyword evidence="10" id="KW-0503">Monooxygenase</keyword>
<feature type="transmembrane region" description="Helical" evidence="12">
    <location>
        <begin position="87"/>
        <end position="109"/>
    </location>
</feature>
<keyword evidence="9" id="KW-0408">Iron</keyword>